<feature type="signal peptide" evidence="7">
    <location>
        <begin position="1"/>
        <end position="28"/>
    </location>
</feature>
<dbReference type="EC" id="3.2.1.51" evidence="3"/>
<feature type="domain" description="Glycoside hydrolase family 29 N-terminal" evidence="8">
    <location>
        <begin position="312"/>
        <end position="663"/>
    </location>
</feature>
<feature type="chain" id="PRO_5045553229" description="alpha-L-fucosidase" evidence="7">
    <location>
        <begin position="29"/>
        <end position="767"/>
    </location>
</feature>
<keyword evidence="4 7" id="KW-0732">Signal</keyword>
<dbReference type="Gene3D" id="3.20.20.80">
    <property type="entry name" value="Glycosidases"/>
    <property type="match status" value="1"/>
</dbReference>
<evidence type="ECO:0000256" key="2">
    <source>
        <dbReference type="ARBA" id="ARBA00007951"/>
    </source>
</evidence>
<evidence type="ECO:0000259" key="8">
    <source>
        <dbReference type="Pfam" id="PF01120"/>
    </source>
</evidence>
<comment type="function">
    <text evidence="1">Alpha-L-fucosidase is responsible for hydrolyzing the alpha-1,6-linked fucose joined to the reducing-end N-acetylglucosamine of the carbohydrate moieties of glycoproteins.</text>
</comment>
<protein>
    <recommendedName>
        <fullName evidence="3">alpha-L-fucosidase</fullName>
        <ecNumber evidence="3">3.2.1.51</ecNumber>
    </recommendedName>
</protein>
<organism evidence="9 10">
    <name type="scientific">Helicostylum pulchrum</name>
    <dbReference type="NCBI Taxonomy" id="562976"/>
    <lineage>
        <taxon>Eukaryota</taxon>
        <taxon>Fungi</taxon>
        <taxon>Fungi incertae sedis</taxon>
        <taxon>Mucoromycota</taxon>
        <taxon>Mucoromycotina</taxon>
        <taxon>Mucoromycetes</taxon>
        <taxon>Mucorales</taxon>
        <taxon>Mucorineae</taxon>
        <taxon>Mucoraceae</taxon>
        <taxon>Helicostylum</taxon>
    </lineage>
</organism>
<evidence type="ECO:0000256" key="6">
    <source>
        <dbReference type="ARBA" id="ARBA00023295"/>
    </source>
</evidence>
<evidence type="ECO:0000256" key="7">
    <source>
        <dbReference type="SAM" id="SignalP"/>
    </source>
</evidence>
<reference evidence="9 10" key="1">
    <citation type="submission" date="2024-04" db="EMBL/GenBank/DDBJ databases">
        <title>genome sequences of Mucor flavus KT1a and Helicostylum pulchrum KT1b strains isolation_sourced from the surface of a dry-aged beef.</title>
        <authorList>
            <person name="Toyotome T."/>
            <person name="Hosono M."/>
            <person name="Torimaru M."/>
            <person name="Fukuda K."/>
            <person name="Mikami N."/>
        </authorList>
    </citation>
    <scope>NUCLEOTIDE SEQUENCE [LARGE SCALE GENOMIC DNA]</scope>
    <source>
        <strain evidence="9 10">KT1b</strain>
    </source>
</reference>
<evidence type="ECO:0000256" key="3">
    <source>
        <dbReference type="ARBA" id="ARBA00012662"/>
    </source>
</evidence>
<dbReference type="PANTHER" id="PTHR10030">
    <property type="entry name" value="ALPHA-L-FUCOSIDASE"/>
    <property type="match status" value="1"/>
</dbReference>
<dbReference type="PANTHER" id="PTHR10030:SF37">
    <property type="entry name" value="ALPHA-L-FUCOSIDASE-RELATED"/>
    <property type="match status" value="1"/>
</dbReference>
<comment type="similarity">
    <text evidence="2">Belongs to the glycosyl hydrolase 29 family.</text>
</comment>
<dbReference type="SMART" id="SM00812">
    <property type="entry name" value="Alpha_L_fucos"/>
    <property type="match status" value="1"/>
</dbReference>
<keyword evidence="10" id="KW-1185">Reference proteome</keyword>
<proteinExistence type="inferred from homology"/>
<evidence type="ECO:0000313" key="9">
    <source>
        <dbReference type="EMBL" id="GAA5800906.1"/>
    </source>
</evidence>
<dbReference type="InterPro" id="IPR000933">
    <property type="entry name" value="Glyco_hydro_29"/>
</dbReference>
<dbReference type="PRINTS" id="PR00741">
    <property type="entry name" value="GLHYDRLASE29"/>
</dbReference>
<keyword evidence="5" id="KW-0378">Hydrolase</keyword>
<dbReference type="Pfam" id="PF01120">
    <property type="entry name" value="Alpha_L_fucos"/>
    <property type="match status" value="1"/>
</dbReference>
<evidence type="ECO:0000256" key="5">
    <source>
        <dbReference type="ARBA" id="ARBA00022801"/>
    </source>
</evidence>
<sequence>MQFLNSKRVLLFTLYLATVFISRHTIYAKAVPSSVLNTSHHTIDINPWLDNKGFGSTADFDDSGTYFDGDLNTSGLLIKYNTNHGTQKYDNVKSNGQMVALLKNSPLGAIYMLVSASHGPMTALVNITYTDGSQDSTVLSIPDWQDKFVNQMDRYQVLTYPTNIEGRQASIFSAPIFVNPSKTAAYLILPLASNGYETMHVFAVTAYDSGNAITTSVESTDEWINETDQVILVKIHNMSPFWIKDVTVNISSPNNVVKTVNEGVSEALAPGHVQMVQVIVQKTQQTQAGVTVTLMYIEGGVTTTKKTVALLALQSTSGTYTPTTTSVQKHRPPTWLKQAKFGIFIHWGLFSVPSWAPVGKAYAEWYWWRMNHKDDAAFAYHRKTYGESFEYDNFLSQWQPTRFDPHAWLDLIDRSGAKYYVFTTKHHDGIALFDTNVTDRCTSHLLSPGRDFVQELTSVSETVYPHLKRGLYFSLPEWYHPKYNDDSLGWNGPPVNPYTGETVPYTGSKPIESFVNELQVPQFQELANTYNPDILWCDIGGIHNSTVWQSDYFNNALKKGKQVTVNDRCGSGSASDFTTVEYEAVTNTPTRFWEATRGIDPYSFGYNRETKPEDYTITTELVRDLVDAVSRGGNFLLNIGPEASGFIPSTMSTPLLEIGYWLNLVHASIFDSVPYWVTSNQGDLRFTANKNGKSIYIFSFSQTQEDIVVTTPISIQKGSRVLLMNDPTAKVDWKYDMKQGGIVLRLDWKVYNVSLIPVFEISMPSFI</sequence>
<dbReference type="InterPro" id="IPR017853">
    <property type="entry name" value="GH"/>
</dbReference>
<dbReference type="InterPro" id="IPR016286">
    <property type="entry name" value="FUC_metazoa-typ"/>
</dbReference>
<dbReference type="InterPro" id="IPR057739">
    <property type="entry name" value="Glyco_hydro_29_N"/>
</dbReference>
<dbReference type="Proteomes" id="UP001476247">
    <property type="component" value="Unassembled WGS sequence"/>
</dbReference>
<evidence type="ECO:0000313" key="10">
    <source>
        <dbReference type="Proteomes" id="UP001476247"/>
    </source>
</evidence>
<gene>
    <name evidence="9" type="ORF">HPULCUR_006345</name>
</gene>
<comment type="caution">
    <text evidence="9">The sequence shown here is derived from an EMBL/GenBank/DDBJ whole genome shotgun (WGS) entry which is preliminary data.</text>
</comment>
<accession>A0ABP9Y1U8</accession>
<evidence type="ECO:0000256" key="4">
    <source>
        <dbReference type="ARBA" id="ARBA00022729"/>
    </source>
</evidence>
<keyword evidence="6" id="KW-0326">Glycosidase</keyword>
<dbReference type="SUPFAM" id="SSF51445">
    <property type="entry name" value="(Trans)glycosidases"/>
    <property type="match status" value="1"/>
</dbReference>
<evidence type="ECO:0000256" key="1">
    <source>
        <dbReference type="ARBA" id="ARBA00004071"/>
    </source>
</evidence>
<name>A0ABP9Y1U8_9FUNG</name>
<dbReference type="EMBL" id="BAABUJ010000017">
    <property type="protein sequence ID" value="GAA5800906.1"/>
    <property type="molecule type" value="Genomic_DNA"/>
</dbReference>